<dbReference type="EMBL" id="CM056809">
    <property type="protein sequence ID" value="KAJ8647061.1"/>
    <property type="molecule type" value="Genomic_DNA"/>
</dbReference>
<keyword evidence="2" id="KW-1185">Reference proteome</keyword>
<proteinExistence type="predicted"/>
<evidence type="ECO:0000313" key="1">
    <source>
        <dbReference type="EMBL" id="KAJ8647061.1"/>
    </source>
</evidence>
<protein>
    <submittedName>
        <fullName evidence="1">Uncharacterized protein</fullName>
    </submittedName>
</protein>
<organism evidence="1 2">
    <name type="scientific">Persea americana</name>
    <name type="common">Avocado</name>
    <dbReference type="NCBI Taxonomy" id="3435"/>
    <lineage>
        <taxon>Eukaryota</taxon>
        <taxon>Viridiplantae</taxon>
        <taxon>Streptophyta</taxon>
        <taxon>Embryophyta</taxon>
        <taxon>Tracheophyta</taxon>
        <taxon>Spermatophyta</taxon>
        <taxon>Magnoliopsida</taxon>
        <taxon>Magnoliidae</taxon>
        <taxon>Laurales</taxon>
        <taxon>Lauraceae</taxon>
        <taxon>Persea</taxon>
    </lineage>
</organism>
<dbReference type="Proteomes" id="UP001234297">
    <property type="component" value="Chromosome 1"/>
</dbReference>
<name>A0ACC2MNU7_PERAE</name>
<comment type="caution">
    <text evidence="1">The sequence shown here is derived from an EMBL/GenBank/DDBJ whole genome shotgun (WGS) entry which is preliminary data.</text>
</comment>
<accession>A0ACC2MNU7</accession>
<evidence type="ECO:0000313" key="2">
    <source>
        <dbReference type="Proteomes" id="UP001234297"/>
    </source>
</evidence>
<sequence>MVDFLIQKCGLSIERADRASKTLTRIKSPEKPESVLKFVKQSGFNDTHIRNAISKQPKLLAASIENHLQPIISYLIVFLNTDDSIVRAIKKWTKILTYDLHKQIIPSIEVLQKCGIPDQQISSLLRTNPFFVTQGTQWVESLVTRVERFGIGRGSGMFVYAVLAMGRMGETTMDAKVELLKSFGWSEQDILVAFQK</sequence>
<gene>
    <name evidence="1" type="ORF">MRB53_000084</name>
</gene>
<reference evidence="1 2" key="1">
    <citation type="journal article" date="2022" name="Hortic Res">
        <title>A haplotype resolved chromosomal level avocado genome allows analysis of novel avocado genes.</title>
        <authorList>
            <person name="Nath O."/>
            <person name="Fletcher S.J."/>
            <person name="Hayward A."/>
            <person name="Shaw L.M."/>
            <person name="Masouleh A.K."/>
            <person name="Furtado A."/>
            <person name="Henry R.J."/>
            <person name="Mitter N."/>
        </authorList>
    </citation>
    <scope>NUCLEOTIDE SEQUENCE [LARGE SCALE GENOMIC DNA]</scope>
    <source>
        <strain evidence="2">cv. Hass</strain>
    </source>
</reference>